<dbReference type="KEGG" id="fpw:IA04_08545"/>
<feature type="transmembrane region" description="Helical" evidence="6">
    <location>
        <begin position="20"/>
        <end position="41"/>
    </location>
</feature>
<feature type="transmembrane region" description="Helical" evidence="6">
    <location>
        <begin position="145"/>
        <end position="167"/>
    </location>
</feature>
<dbReference type="AlphaFoldDB" id="A0A075RWI8"/>
<dbReference type="PANTHER" id="PTHR30341:SF0">
    <property type="entry name" value="NA(+)_H(+) ANTIPORTER NHAA"/>
    <property type="match status" value="1"/>
</dbReference>
<dbReference type="NCBIfam" id="NF007111">
    <property type="entry name" value="PRK09560.1"/>
    <property type="match status" value="1"/>
</dbReference>
<dbReference type="GeneID" id="66552040"/>
<comment type="function">
    <text evidence="6">Na(+)/H(+) antiporter that extrudes sodium in exchange for external protons.</text>
</comment>
<dbReference type="GO" id="GO:0006885">
    <property type="term" value="P:regulation of pH"/>
    <property type="evidence" value="ECO:0007669"/>
    <property type="project" value="UniProtKB-UniRule"/>
</dbReference>
<evidence type="ECO:0000256" key="3">
    <source>
        <dbReference type="ARBA" id="ARBA00022692"/>
    </source>
</evidence>
<dbReference type="KEGG" id="fpc:FPSM_01030"/>
<feature type="transmembrane region" description="Helical" evidence="6">
    <location>
        <begin position="202"/>
        <end position="232"/>
    </location>
</feature>
<dbReference type="KEGG" id="fpk:IA06_08550"/>
<dbReference type="PANTHER" id="PTHR30341">
    <property type="entry name" value="SODIUM ION/PROTON ANTIPORTER NHAA-RELATED"/>
    <property type="match status" value="1"/>
</dbReference>
<organism evidence="7 8">
    <name type="scientific">Flavobacterium psychrophilum</name>
    <dbReference type="NCBI Taxonomy" id="96345"/>
    <lineage>
        <taxon>Bacteria</taxon>
        <taxon>Pseudomonadati</taxon>
        <taxon>Bacteroidota</taxon>
        <taxon>Flavobacteriia</taxon>
        <taxon>Flavobacteriales</taxon>
        <taxon>Flavobacteriaceae</taxon>
        <taxon>Flavobacterium</taxon>
    </lineage>
</organism>
<comment type="similarity">
    <text evidence="6">Belongs to the NhaA Na(+)/H(+) (TC 2.A.33) antiporter family.</text>
</comment>
<dbReference type="InterPro" id="IPR004670">
    <property type="entry name" value="NhaA"/>
</dbReference>
<feature type="transmembrane region" description="Helical" evidence="6">
    <location>
        <begin position="321"/>
        <end position="342"/>
    </location>
</feature>
<keyword evidence="4 6" id="KW-1133">Transmembrane helix</keyword>
<comment type="subcellular location">
    <subcellularLocation>
        <location evidence="1">Cell inner membrane</location>
        <topology evidence="1">Multi-pass membrane protein</topology>
    </subcellularLocation>
    <subcellularLocation>
        <location evidence="6">Cell membrane</location>
        <topology evidence="6">Multi-pass membrane protein</topology>
    </subcellularLocation>
</comment>
<dbReference type="Gene3D" id="1.20.1530.10">
    <property type="entry name" value="Na+/H+ antiporter like domain"/>
    <property type="match status" value="1"/>
</dbReference>
<dbReference type="OMA" id="YFMLHSG"/>
<keyword evidence="6" id="KW-0813">Transport</keyword>
<sequence>MKITGLFKEFFESEKSSGLFLISCTLFSLVIANSAIANSYLHFWHANLAGNSLEYWINDGLMTIFFLLIGLELEREVYDGELSNIKDAMLPIFGAIGGMIVPAGLFLVMNFGTKTQSGAGIPMATDIAFALAILSLLGNKIPLSLKIFLTALAVIDDLGAILIIAVFYTKTLLWTNLCIALGIFGFLLILNRLKIRNLIPYLIGGVFMWYFMLHSGVHATITGVLLAFAIPFGNGDSRSTSYILQHFLHKPVAFFILPLFALANTAIVLSSNISETLIQNYSIGIALGLIIGKPLGIFLLSMLAVSLGICKLPDDLNWKSILAVGFLGGIGFTMSIFITLLAFNDDTIINNAKFVILISSLIAGIIGYFSLKYVLKNTIIENKN</sequence>
<keyword evidence="6" id="KW-0050">Antiport</keyword>
<keyword evidence="6" id="KW-0739">Sodium transport</keyword>
<evidence type="ECO:0000256" key="5">
    <source>
        <dbReference type="ARBA" id="ARBA00023136"/>
    </source>
</evidence>
<dbReference type="KEGG" id="fpv:IA03_08610"/>
<comment type="catalytic activity">
    <reaction evidence="6">
        <text>Na(+)(in) + 2 H(+)(out) = Na(+)(out) + 2 H(+)(in)</text>
        <dbReference type="Rhea" id="RHEA:29251"/>
        <dbReference type="ChEBI" id="CHEBI:15378"/>
        <dbReference type="ChEBI" id="CHEBI:29101"/>
    </reaction>
</comment>
<dbReference type="RefSeq" id="WP_011963884.1">
    <property type="nucleotide sequence ID" value="NZ_BJSV01000031.1"/>
</dbReference>
<keyword evidence="2 6" id="KW-1003">Cell membrane</keyword>
<protein>
    <recommendedName>
        <fullName evidence="6">Na(+)/H(+) antiporter NhaA</fullName>
    </recommendedName>
    <alternativeName>
        <fullName evidence="6">Sodium/proton antiporter NhaA</fullName>
    </alternativeName>
</protein>
<feature type="transmembrane region" description="Helical" evidence="6">
    <location>
        <begin position="354"/>
        <end position="375"/>
    </location>
</feature>
<keyword evidence="3 6" id="KW-0812">Transmembrane</keyword>
<evidence type="ECO:0000313" key="8">
    <source>
        <dbReference type="Proteomes" id="UP000596329"/>
    </source>
</evidence>
<evidence type="ECO:0000256" key="6">
    <source>
        <dbReference type="HAMAP-Rule" id="MF_01844"/>
    </source>
</evidence>
<feature type="transmembrane region" description="Helical" evidence="6">
    <location>
        <begin position="92"/>
        <end position="113"/>
    </location>
</feature>
<dbReference type="GO" id="GO:0005886">
    <property type="term" value="C:plasma membrane"/>
    <property type="evidence" value="ECO:0007669"/>
    <property type="project" value="UniProtKB-SubCell"/>
</dbReference>
<dbReference type="SMR" id="A0A075RWI8"/>
<evidence type="ECO:0000256" key="2">
    <source>
        <dbReference type="ARBA" id="ARBA00022475"/>
    </source>
</evidence>
<keyword evidence="5 6" id="KW-0472">Membrane</keyword>
<feature type="transmembrane region" description="Helical" evidence="6">
    <location>
        <begin position="285"/>
        <end position="309"/>
    </location>
</feature>
<evidence type="ECO:0000256" key="1">
    <source>
        <dbReference type="ARBA" id="ARBA00004429"/>
    </source>
</evidence>
<accession>A0A075RWI8</accession>
<dbReference type="InterPro" id="IPR023171">
    <property type="entry name" value="Na/H_antiporter_dom_sf"/>
</dbReference>
<dbReference type="HAMAP" id="MF_01844">
    <property type="entry name" value="NhaA"/>
    <property type="match status" value="1"/>
</dbReference>
<evidence type="ECO:0000313" key="7">
    <source>
        <dbReference type="EMBL" id="QRE05333.1"/>
    </source>
</evidence>
<dbReference type="Pfam" id="PF06965">
    <property type="entry name" value="Na_H_antiport_1"/>
    <property type="match status" value="1"/>
</dbReference>
<dbReference type="KEGG" id="fpq:IB65_08830"/>
<dbReference type="NCBIfam" id="TIGR00773">
    <property type="entry name" value="NhaA"/>
    <property type="match status" value="1"/>
</dbReference>
<evidence type="ECO:0000256" key="4">
    <source>
        <dbReference type="ARBA" id="ARBA00022989"/>
    </source>
</evidence>
<keyword evidence="6" id="KW-0406">Ion transport</keyword>
<keyword evidence="6" id="KW-0915">Sodium</keyword>
<name>A0A075RWI8_FLAPS</name>
<dbReference type="EMBL" id="CP059075">
    <property type="protein sequence ID" value="QRE05333.1"/>
    <property type="molecule type" value="Genomic_DNA"/>
</dbReference>
<reference evidence="7 8" key="1">
    <citation type="submission" date="2020-07" db="EMBL/GenBank/DDBJ databases">
        <title>Genomic characterization of Flavobacterium psychrophilum strains.</title>
        <authorList>
            <person name="Castillo D."/>
            <person name="Jorgensen J."/>
            <person name="Middelboe M."/>
        </authorList>
    </citation>
    <scope>NUCLEOTIDE SEQUENCE [LARGE SCALE GENOMIC DNA]</scope>
    <source>
        <strain evidence="7 8">FPS-R7</strain>
    </source>
</reference>
<gene>
    <name evidence="6 7" type="primary">nhaA</name>
    <name evidence="7" type="ORF">H0H26_07030</name>
</gene>
<feature type="transmembrane region" description="Helical" evidence="6">
    <location>
        <begin position="53"/>
        <end position="71"/>
    </location>
</feature>
<dbReference type="GO" id="GO:0015385">
    <property type="term" value="F:sodium:proton antiporter activity"/>
    <property type="evidence" value="ECO:0007669"/>
    <property type="project" value="UniProtKB-UniRule"/>
</dbReference>
<feature type="transmembrane region" description="Helical" evidence="6">
    <location>
        <begin position="173"/>
        <end position="190"/>
    </location>
</feature>
<feature type="transmembrane region" description="Helical" evidence="6">
    <location>
        <begin position="119"/>
        <end position="138"/>
    </location>
</feature>
<proteinExistence type="inferred from homology"/>
<dbReference type="Proteomes" id="UP000596329">
    <property type="component" value="Chromosome"/>
</dbReference>
<feature type="transmembrane region" description="Helical" evidence="6">
    <location>
        <begin position="252"/>
        <end position="273"/>
    </location>
</feature>